<keyword evidence="2" id="KW-1185">Reference proteome</keyword>
<sequence>MLCMASGSARLRDMYFKEAIVCPRVRGAAPPIQEKRGESEEQWSQAGRTGYEKRSSHCASDEALVGGEERGPMGSCSGSVLALARCPRGIKMKNGRVKDGTVRGLAGREPAMPQSMPSSSATRLPSSRSPVN</sequence>
<organism evidence="1 2">
    <name type="scientific">Eretmocerus hayati</name>
    <dbReference type="NCBI Taxonomy" id="131215"/>
    <lineage>
        <taxon>Eukaryota</taxon>
        <taxon>Metazoa</taxon>
        <taxon>Ecdysozoa</taxon>
        <taxon>Arthropoda</taxon>
        <taxon>Hexapoda</taxon>
        <taxon>Insecta</taxon>
        <taxon>Pterygota</taxon>
        <taxon>Neoptera</taxon>
        <taxon>Endopterygota</taxon>
        <taxon>Hymenoptera</taxon>
        <taxon>Apocrita</taxon>
        <taxon>Proctotrupomorpha</taxon>
        <taxon>Chalcidoidea</taxon>
        <taxon>Aphelinidae</taxon>
        <taxon>Aphelininae</taxon>
        <taxon>Eretmocerus</taxon>
    </lineage>
</organism>
<evidence type="ECO:0000313" key="1">
    <source>
        <dbReference type="EMBL" id="KAJ8684421.1"/>
    </source>
</evidence>
<name>A0ACC2PN11_9HYME</name>
<evidence type="ECO:0000313" key="2">
    <source>
        <dbReference type="Proteomes" id="UP001239111"/>
    </source>
</evidence>
<comment type="caution">
    <text evidence="1">The sequence shown here is derived from an EMBL/GenBank/DDBJ whole genome shotgun (WGS) entry which is preliminary data.</text>
</comment>
<reference evidence="1" key="1">
    <citation type="submission" date="2023-04" db="EMBL/GenBank/DDBJ databases">
        <title>A chromosome-level genome assembly of the parasitoid wasp Eretmocerus hayati.</title>
        <authorList>
            <person name="Zhong Y."/>
            <person name="Liu S."/>
            <person name="Liu Y."/>
        </authorList>
    </citation>
    <scope>NUCLEOTIDE SEQUENCE</scope>
    <source>
        <strain evidence="1">ZJU_SS_LIU_2023</strain>
    </source>
</reference>
<proteinExistence type="predicted"/>
<protein>
    <submittedName>
        <fullName evidence="1">Uncharacterized protein</fullName>
    </submittedName>
</protein>
<gene>
    <name evidence="1" type="ORF">QAD02_020213</name>
</gene>
<dbReference type="Proteomes" id="UP001239111">
    <property type="component" value="Chromosome 1"/>
</dbReference>
<dbReference type="EMBL" id="CM056741">
    <property type="protein sequence ID" value="KAJ8684421.1"/>
    <property type="molecule type" value="Genomic_DNA"/>
</dbReference>
<accession>A0ACC2PN11</accession>